<dbReference type="AlphaFoldDB" id="L8H4P5"/>
<evidence type="ECO:0000313" key="2">
    <source>
        <dbReference type="Proteomes" id="UP000011083"/>
    </source>
</evidence>
<keyword evidence="2" id="KW-1185">Reference proteome</keyword>
<evidence type="ECO:0000313" key="1">
    <source>
        <dbReference type="EMBL" id="ELR20182.1"/>
    </source>
</evidence>
<name>L8H4P5_ACACF</name>
<accession>L8H4P5</accession>
<protein>
    <submittedName>
        <fullName evidence="1">Uncharacterized protein</fullName>
    </submittedName>
</protein>
<dbReference type="VEuPathDB" id="AmoebaDB:ACA1_116530"/>
<dbReference type="EMBL" id="KB007926">
    <property type="protein sequence ID" value="ELR20182.1"/>
    <property type="molecule type" value="Genomic_DNA"/>
</dbReference>
<dbReference type="Proteomes" id="UP000011083">
    <property type="component" value="Unassembled WGS sequence"/>
</dbReference>
<dbReference type="GeneID" id="14921027"/>
<reference evidence="1 2" key="1">
    <citation type="journal article" date="2013" name="Genome Biol.">
        <title>Genome of Acanthamoeba castellanii highlights extensive lateral gene transfer and early evolution of tyrosine kinase signaling.</title>
        <authorList>
            <person name="Clarke M."/>
            <person name="Lohan A.J."/>
            <person name="Liu B."/>
            <person name="Lagkouvardos I."/>
            <person name="Roy S."/>
            <person name="Zafar N."/>
            <person name="Bertelli C."/>
            <person name="Schilde C."/>
            <person name="Kianianmomeni A."/>
            <person name="Burglin T.R."/>
            <person name="Frech C."/>
            <person name="Turcotte B."/>
            <person name="Kopec K.O."/>
            <person name="Synnott J.M."/>
            <person name="Choo C."/>
            <person name="Paponov I."/>
            <person name="Finkler A."/>
            <person name="Soon Heng Tan C."/>
            <person name="Hutchins A.P."/>
            <person name="Weinmeier T."/>
            <person name="Rattei T."/>
            <person name="Chu J.S."/>
            <person name="Gimenez G."/>
            <person name="Irimia M."/>
            <person name="Rigden D.J."/>
            <person name="Fitzpatrick D.A."/>
            <person name="Lorenzo-Morales J."/>
            <person name="Bateman A."/>
            <person name="Chiu C.H."/>
            <person name="Tang P."/>
            <person name="Hegemann P."/>
            <person name="Fromm H."/>
            <person name="Raoult D."/>
            <person name="Greub G."/>
            <person name="Miranda-Saavedra D."/>
            <person name="Chen N."/>
            <person name="Nash P."/>
            <person name="Ginger M.L."/>
            <person name="Horn M."/>
            <person name="Schaap P."/>
            <person name="Caler L."/>
            <person name="Loftus B."/>
        </authorList>
    </citation>
    <scope>NUCLEOTIDE SEQUENCE [LARGE SCALE GENOMIC DNA]</scope>
    <source>
        <strain evidence="1 2">Neff</strain>
    </source>
</reference>
<dbReference type="KEGG" id="acan:ACA1_116530"/>
<organism evidence="1 2">
    <name type="scientific">Acanthamoeba castellanii (strain ATCC 30010 / Neff)</name>
    <dbReference type="NCBI Taxonomy" id="1257118"/>
    <lineage>
        <taxon>Eukaryota</taxon>
        <taxon>Amoebozoa</taxon>
        <taxon>Discosea</taxon>
        <taxon>Longamoebia</taxon>
        <taxon>Centramoebida</taxon>
        <taxon>Acanthamoebidae</taxon>
        <taxon>Acanthamoeba</taxon>
    </lineage>
</organism>
<gene>
    <name evidence="1" type="ORF">ACA1_116530</name>
</gene>
<sequence>MTAISIVHSLDSLKSAGVNVSVIVTNSPQLLVVINATADHALNVDFSPLDPTFSTIQVAVSDQFGSGASKPSQASLALTLAAAGFAAGAASGKPGMSVASIAAGAAVGLGLFGPLASAESKCPVSFVHVAVYIPGSVVNYTINGGNQTCNLPWFSVFSEYCDVCNSNFTIPQGIVYPCIPGTLNCCPGEVCVPYVVYHGVNSTKCCPPTDTACTGASAPAKRLDAEIQNVQQLNAFTAEVGLDLASLRAAKRSAEQQQ</sequence>
<proteinExistence type="predicted"/>
<dbReference type="RefSeq" id="XP_004342292.1">
    <property type="nucleotide sequence ID" value="XM_004342243.1"/>
</dbReference>